<accession>A0A1N6DG23</accession>
<dbReference type="AlphaFoldDB" id="A0A1N6DG23"/>
<dbReference type="RefSeq" id="WP_074210943.1">
    <property type="nucleotide sequence ID" value="NZ_BJOI01000115.1"/>
</dbReference>
<evidence type="ECO:0000256" key="4">
    <source>
        <dbReference type="ARBA" id="ARBA00022475"/>
    </source>
</evidence>
<evidence type="ECO:0000256" key="6">
    <source>
        <dbReference type="ARBA" id="ARBA00022989"/>
    </source>
</evidence>
<feature type="transmembrane region" description="Helical" evidence="8">
    <location>
        <begin position="6"/>
        <end position="23"/>
    </location>
</feature>
<reference evidence="9 10" key="1">
    <citation type="submission" date="2016-11" db="EMBL/GenBank/DDBJ databases">
        <authorList>
            <person name="Jaros S."/>
            <person name="Januszkiewicz K."/>
            <person name="Wedrychowicz H."/>
        </authorList>
    </citation>
    <scope>NUCLEOTIDE SEQUENCE [LARGE SCALE GENOMIC DNA]</scope>
    <source>
        <strain evidence="9 10">ACAM 239</strain>
    </source>
</reference>
<evidence type="ECO:0000256" key="5">
    <source>
        <dbReference type="ARBA" id="ARBA00022692"/>
    </source>
</evidence>
<keyword evidence="3" id="KW-0813">Transport</keyword>
<keyword evidence="6 8" id="KW-1133">Transmembrane helix</keyword>
<dbReference type="GeneID" id="97278503"/>
<evidence type="ECO:0000256" key="8">
    <source>
        <dbReference type="SAM" id="Phobius"/>
    </source>
</evidence>
<evidence type="ECO:0000256" key="7">
    <source>
        <dbReference type="ARBA" id="ARBA00023136"/>
    </source>
</evidence>
<comment type="subcellular location">
    <subcellularLocation>
        <location evidence="1">Cell membrane</location>
        <topology evidence="1">Multi-pass membrane protein</topology>
    </subcellularLocation>
</comment>
<proteinExistence type="inferred from homology"/>
<sequence>MILGLTLLYVGAVLFVNGIWLLGRISDKEISVINILVGTLSFLTALYLIFHDPGNLSSISAGAFTILFAFTYLWVGANQLLKVDGSGLGWFCLFVSITAAIVGINSISSLSADFSLWNTFNWFAWSLLWFCFFALLALSKNIQKSVAFYSIFCAVFTGWIPGIMILQKMITF</sequence>
<feature type="transmembrane region" description="Helical" evidence="8">
    <location>
        <begin position="87"/>
        <end position="108"/>
    </location>
</feature>
<dbReference type="InterPro" id="IPR003211">
    <property type="entry name" value="AmiSUreI_transpt"/>
</dbReference>
<keyword evidence="7 8" id="KW-0472">Membrane</keyword>
<dbReference type="EMBL" id="FSQX01000001">
    <property type="protein sequence ID" value="SIN61303.1"/>
    <property type="molecule type" value="Genomic_DNA"/>
</dbReference>
<organism evidence="9 10">
    <name type="scientific">Vreelandella aquamarina</name>
    <dbReference type="NCBI Taxonomy" id="77097"/>
    <lineage>
        <taxon>Bacteria</taxon>
        <taxon>Pseudomonadati</taxon>
        <taxon>Pseudomonadota</taxon>
        <taxon>Gammaproteobacteria</taxon>
        <taxon>Oceanospirillales</taxon>
        <taxon>Halomonadaceae</taxon>
        <taxon>Vreelandella</taxon>
    </lineage>
</organism>
<gene>
    <name evidence="9" type="ORF">SAMN05878438_0485</name>
</gene>
<keyword evidence="5 8" id="KW-0812">Transmembrane</keyword>
<feature type="transmembrane region" description="Helical" evidence="8">
    <location>
        <begin position="56"/>
        <end position="75"/>
    </location>
</feature>
<feature type="transmembrane region" description="Helical" evidence="8">
    <location>
        <begin position="120"/>
        <end position="139"/>
    </location>
</feature>
<dbReference type="Gene3D" id="1.25.40.600">
    <property type="match status" value="1"/>
</dbReference>
<comment type="similarity">
    <text evidence="2">Belongs to the AmiS/UreI family.</text>
</comment>
<dbReference type="GO" id="GO:0005886">
    <property type="term" value="C:plasma membrane"/>
    <property type="evidence" value="ECO:0007669"/>
    <property type="project" value="UniProtKB-SubCell"/>
</dbReference>
<feature type="transmembrane region" description="Helical" evidence="8">
    <location>
        <begin position="146"/>
        <end position="166"/>
    </location>
</feature>
<evidence type="ECO:0000256" key="1">
    <source>
        <dbReference type="ARBA" id="ARBA00004651"/>
    </source>
</evidence>
<dbReference type="CDD" id="cd13747">
    <property type="entry name" value="UreI_AmiS_like_1"/>
    <property type="match status" value="1"/>
</dbReference>
<evidence type="ECO:0000256" key="3">
    <source>
        <dbReference type="ARBA" id="ARBA00022448"/>
    </source>
</evidence>
<name>A0A1N6DG23_9GAMM</name>
<evidence type="ECO:0000313" key="10">
    <source>
        <dbReference type="Proteomes" id="UP000185024"/>
    </source>
</evidence>
<evidence type="ECO:0000313" key="9">
    <source>
        <dbReference type="EMBL" id="SIN61303.1"/>
    </source>
</evidence>
<evidence type="ECO:0000256" key="2">
    <source>
        <dbReference type="ARBA" id="ARBA00010068"/>
    </source>
</evidence>
<feature type="transmembrane region" description="Helical" evidence="8">
    <location>
        <begin position="30"/>
        <end position="50"/>
    </location>
</feature>
<protein>
    <submittedName>
        <fullName evidence="9">AmiS/UreI family transporter</fullName>
    </submittedName>
</protein>
<dbReference type="Proteomes" id="UP000185024">
    <property type="component" value="Unassembled WGS sequence"/>
</dbReference>
<dbReference type="Pfam" id="PF02293">
    <property type="entry name" value="AmiS_UreI"/>
    <property type="match status" value="1"/>
</dbReference>
<keyword evidence="4" id="KW-1003">Cell membrane</keyword>
<dbReference type="InterPro" id="IPR038523">
    <property type="entry name" value="AmiSUreI_transpt_sf"/>
</dbReference>